<dbReference type="SUPFAM" id="SSF103506">
    <property type="entry name" value="Mitochondrial carrier"/>
    <property type="match status" value="1"/>
</dbReference>
<evidence type="ECO:0000256" key="3">
    <source>
        <dbReference type="ARBA" id="ARBA00022989"/>
    </source>
</evidence>
<organism evidence="5 6">
    <name type="scientific">Physocladia obscura</name>
    <dbReference type="NCBI Taxonomy" id="109957"/>
    <lineage>
        <taxon>Eukaryota</taxon>
        <taxon>Fungi</taxon>
        <taxon>Fungi incertae sedis</taxon>
        <taxon>Chytridiomycota</taxon>
        <taxon>Chytridiomycota incertae sedis</taxon>
        <taxon>Chytridiomycetes</taxon>
        <taxon>Chytridiales</taxon>
        <taxon>Chytriomycetaceae</taxon>
        <taxon>Physocladia</taxon>
    </lineage>
</organism>
<name>A0AAD5XAV1_9FUNG</name>
<evidence type="ECO:0008006" key="7">
    <source>
        <dbReference type="Google" id="ProtNLM"/>
    </source>
</evidence>
<dbReference type="AlphaFoldDB" id="A0AAD5XAV1"/>
<evidence type="ECO:0000313" key="6">
    <source>
        <dbReference type="Proteomes" id="UP001211907"/>
    </source>
</evidence>
<dbReference type="EMBL" id="JADGJH010005336">
    <property type="protein sequence ID" value="KAJ3080992.1"/>
    <property type="molecule type" value="Genomic_DNA"/>
</dbReference>
<dbReference type="InterPro" id="IPR023395">
    <property type="entry name" value="MCP_dom_sf"/>
</dbReference>
<comment type="subcellular location">
    <subcellularLocation>
        <location evidence="1">Membrane</location>
    </subcellularLocation>
</comment>
<dbReference type="GO" id="GO:0016020">
    <property type="term" value="C:membrane"/>
    <property type="evidence" value="ECO:0007669"/>
    <property type="project" value="UniProtKB-SubCell"/>
</dbReference>
<dbReference type="PANTHER" id="PTHR46974">
    <property type="entry name" value="MITOCHONDRIAL GTP/GDP CARRIER PROTEIN 1"/>
    <property type="match status" value="1"/>
</dbReference>
<keyword evidence="6" id="KW-1185">Reference proteome</keyword>
<gene>
    <name evidence="5" type="ORF">HK100_010000</name>
</gene>
<dbReference type="InterPro" id="IPR053042">
    <property type="entry name" value="Mito_GTP/GDP_Carrier"/>
</dbReference>
<comment type="caution">
    <text evidence="5">The sequence shown here is derived from an EMBL/GenBank/DDBJ whole genome shotgun (WGS) entry which is preliminary data.</text>
</comment>
<evidence type="ECO:0000256" key="2">
    <source>
        <dbReference type="ARBA" id="ARBA00022692"/>
    </source>
</evidence>
<reference evidence="5" key="1">
    <citation type="submission" date="2020-05" db="EMBL/GenBank/DDBJ databases">
        <title>Phylogenomic resolution of chytrid fungi.</title>
        <authorList>
            <person name="Stajich J.E."/>
            <person name="Amses K."/>
            <person name="Simmons R."/>
            <person name="Seto K."/>
            <person name="Myers J."/>
            <person name="Bonds A."/>
            <person name="Quandt C.A."/>
            <person name="Barry K."/>
            <person name="Liu P."/>
            <person name="Grigoriev I."/>
            <person name="Longcore J.E."/>
            <person name="James T.Y."/>
        </authorList>
    </citation>
    <scope>NUCLEOTIDE SEQUENCE</scope>
    <source>
        <strain evidence="5">JEL0513</strain>
    </source>
</reference>
<keyword evidence="4" id="KW-0472">Membrane</keyword>
<dbReference type="GO" id="GO:0005739">
    <property type="term" value="C:mitochondrion"/>
    <property type="evidence" value="ECO:0007669"/>
    <property type="project" value="TreeGrafter"/>
</dbReference>
<dbReference type="Proteomes" id="UP001211907">
    <property type="component" value="Unassembled WGS sequence"/>
</dbReference>
<dbReference type="PANTHER" id="PTHR46974:SF1">
    <property type="entry name" value="MITOCHONDRIAL GTP_GDP CARRIER PROTEIN 1"/>
    <property type="match status" value="1"/>
</dbReference>
<proteinExistence type="predicted"/>
<protein>
    <recommendedName>
        <fullName evidence="7">Mitochondrial carrier protein</fullName>
    </recommendedName>
</protein>
<sequence>METLSTIVSCPALSQNIAILRALTSMHSFPYTNYQPFGNGQSLSQGFSILNETIFRDAARKGTFTKYKSLFPGLGFAAGYKVAQRMYKFTGQRHVKDYMNNNHASTFKSLFGDNWKTMMHATAGSIVGVGEIVLLPLDALKIKMQINPASIQGKGLYTVIAQE</sequence>
<feature type="non-terminal residue" evidence="5">
    <location>
        <position position="163"/>
    </location>
</feature>
<dbReference type="GO" id="GO:0001409">
    <property type="term" value="F:guanine nucleotide transmembrane transporter activity"/>
    <property type="evidence" value="ECO:0007669"/>
    <property type="project" value="TreeGrafter"/>
</dbReference>
<keyword evidence="2" id="KW-0812">Transmembrane</keyword>
<keyword evidence="3" id="KW-1133">Transmembrane helix</keyword>
<evidence type="ECO:0000256" key="4">
    <source>
        <dbReference type="ARBA" id="ARBA00023136"/>
    </source>
</evidence>
<accession>A0AAD5XAV1</accession>
<dbReference type="Gene3D" id="1.50.40.10">
    <property type="entry name" value="Mitochondrial carrier domain"/>
    <property type="match status" value="1"/>
</dbReference>
<evidence type="ECO:0000313" key="5">
    <source>
        <dbReference type="EMBL" id="KAJ3080992.1"/>
    </source>
</evidence>
<evidence type="ECO:0000256" key="1">
    <source>
        <dbReference type="ARBA" id="ARBA00004370"/>
    </source>
</evidence>